<dbReference type="Gene3D" id="3.90.190.20">
    <property type="entry name" value="Mur ligase, C-terminal domain"/>
    <property type="match status" value="1"/>
</dbReference>
<feature type="domain" description="Mur ligase N-terminal catalytic" evidence="12">
    <location>
        <begin position="23"/>
        <end position="93"/>
    </location>
</feature>
<accession>A0A267HRS0</accession>
<gene>
    <name evidence="10" type="primary">murF</name>
    <name evidence="15" type="ORF">AKL21_07150</name>
</gene>
<dbReference type="InterPro" id="IPR036615">
    <property type="entry name" value="Mur_ligase_C_dom_sf"/>
</dbReference>
<keyword evidence="8 10" id="KW-0131">Cell cycle</keyword>
<keyword evidence="1 10" id="KW-0963">Cytoplasm</keyword>
<dbReference type="PANTHER" id="PTHR43024">
    <property type="entry name" value="UDP-N-ACETYLMURAMOYL-TRIPEPTIDE--D-ALANYL-D-ALANINE LIGASE"/>
    <property type="match status" value="1"/>
</dbReference>
<dbReference type="Pfam" id="PF02875">
    <property type="entry name" value="Mur_ligase_C"/>
    <property type="match status" value="1"/>
</dbReference>
<comment type="subcellular location">
    <subcellularLocation>
        <location evidence="10 11">Cytoplasm</location>
    </subcellularLocation>
</comment>
<feature type="domain" description="Mur ligase C-terminal" evidence="13">
    <location>
        <begin position="310"/>
        <end position="435"/>
    </location>
</feature>
<evidence type="ECO:0000259" key="12">
    <source>
        <dbReference type="Pfam" id="PF01225"/>
    </source>
</evidence>
<evidence type="ECO:0000256" key="2">
    <source>
        <dbReference type="ARBA" id="ARBA00022598"/>
    </source>
</evidence>
<dbReference type="SUPFAM" id="SSF53623">
    <property type="entry name" value="MurD-like peptide ligases, catalytic domain"/>
    <property type="match status" value="1"/>
</dbReference>
<dbReference type="EC" id="6.3.2.10" evidence="10 11"/>
<dbReference type="RefSeq" id="WP_095006574.1">
    <property type="nucleotide sequence ID" value="NZ_LHUG01000005.1"/>
</dbReference>
<evidence type="ECO:0000259" key="14">
    <source>
        <dbReference type="Pfam" id="PF08245"/>
    </source>
</evidence>
<dbReference type="EMBL" id="LHUG01000005">
    <property type="protein sequence ID" value="PAB01026.1"/>
    <property type="molecule type" value="Genomic_DNA"/>
</dbReference>
<dbReference type="Gene3D" id="3.40.1390.10">
    <property type="entry name" value="MurE/MurF, N-terminal domain"/>
    <property type="match status" value="1"/>
</dbReference>
<evidence type="ECO:0000256" key="5">
    <source>
        <dbReference type="ARBA" id="ARBA00022840"/>
    </source>
</evidence>
<comment type="catalytic activity">
    <reaction evidence="11">
        <text>D-alanyl-D-alanine + UDP-N-acetyl-alpha-D-muramoyl-L-alanyl-gamma-D-glutamyl-meso-2,6-diaminopimelate + ATP = UDP-N-acetyl-alpha-D-muramoyl-L-alanyl-gamma-D-glutamyl-meso-2,6-diaminopimeloyl-D-alanyl-D-alanine + ADP + phosphate + H(+)</text>
        <dbReference type="Rhea" id="RHEA:28374"/>
        <dbReference type="ChEBI" id="CHEBI:15378"/>
        <dbReference type="ChEBI" id="CHEBI:30616"/>
        <dbReference type="ChEBI" id="CHEBI:43474"/>
        <dbReference type="ChEBI" id="CHEBI:57822"/>
        <dbReference type="ChEBI" id="CHEBI:61386"/>
        <dbReference type="ChEBI" id="CHEBI:83905"/>
        <dbReference type="ChEBI" id="CHEBI:456216"/>
        <dbReference type="EC" id="6.3.2.10"/>
    </reaction>
</comment>
<evidence type="ECO:0000256" key="9">
    <source>
        <dbReference type="ARBA" id="ARBA00023316"/>
    </source>
</evidence>
<dbReference type="Pfam" id="PF01225">
    <property type="entry name" value="Mur_ligase"/>
    <property type="match status" value="1"/>
</dbReference>
<feature type="binding site" evidence="10">
    <location>
        <begin position="108"/>
        <end position="114"/>
    </location>
    <ligand>
        <name>ATP</name>
        <dbReference type="ChEBI" id="CHEBI:30616"/>
    </ligand>
</feature>
<keyword evidence="4 10" id="KW-0547">Nucleotide-binding</keyword>
<dbReference type="GO" id="GO:0008360">
    <property type="term" value="P:regulation of cell shape"/>
    <property type="evidence" value="ECO:0007669"/>
    <property type="project" value="UniProtKB-KW"/>
</dbReference>
<dbReference type="GO" id="GO:0005524">
    <property type="term" value="F:ATP binding"/>
    <property type="evidence" value="ECO:0007669"/>
    <property type="project" value="UniProtKB-UniRule"/>
</dbReference>
<keyword evidence="5 10" id="KW-0067">ATP-binding</keyword>
<protein>
    <recommendedName>
        <fullName evidence="10 11">UDP-N-acetylmuramoyl-tripeptide--D-alanyl-D-alanine ligase</fullName>
        <ecNumber evidence="10 11">6.3.2.10</ecNumber>
    </recommendedName>
    <alternativeName>
        <fullName evidence="10">D-alanyl-D-alanine-adding enzyme</fullName>
    </alternativeName>
</protein>
<comment type="catalytic activity">
    <reaction evidence="10">
        <text>UDP-N-acetyl-alpha-D-muramoyl-L-alanyl-gamma-D-glutamyl-L-lysine + D-alanyl-D-alanine + ATP = UDP-N-acetyl-alpha-D-muramoyl-L-alanyl-gamma-D-glutamyl-L-lysyl-D-alanyl-D-alanine + ADP + phosphate + H(+)</text>
        <dbReference type="Rhea" id="RHEA:16085"/>
        <dbReference type="ChEBI" id="CHEBI:15378"/>
        <dbReference type="ChEBI" id="CHEBI:30616"/>
        <dbReference type="ChEBI" id="CHEBI:43474"/>
        <dbReference type="ChEBI" id="CHEBI:57822"/>
        <dbReference type="ChEBI" id="CHEBI:70758"/>
        <dbReference type="ChEBI" id="CHEBI:83903"/>
        <dbReference type="ChEBI" id="CHEBI:456216"/>
        <dbReference type="EC" id="6.3.2.10"/>
    </reaction>
</comment>
<evidence type="ECO:0000256" key="10">
    <source>
        <dbReference type="HAMAP-Rule" id="MF_02019"/>
    </source>
</evidence>
<evidence type="ECO:0000256" key="11">
    <source>
        <dbReference type="RuleBase" id="RU004136"/>
    </source>
</evidence>
<evidence type="ECO:0000256" key="8">
    <source>
        <dbReference type="ARBA" id="ARBA00023306"/>
    </source>
</evidence>
<dbReference type="InterPro" id="IPR005863">
    <property type="entry name" value="UDP-N-AcMur_synth"/>
</dbReference>
<dbReference type="NCBIfam" id="TIGR01143">
    <property type="entry name" value="murF"/>
    <property type="match status" value="1"/>
</dbReference>
<keyword evidence="16" id="KW-1185">Reference proteome</keyword>
<evidence type="ECO:0000256" key="6">
    <source>
        <dbReference type="ARBA" id="ARBA00022960"/>
    </source>
</evidence>
<keyword evidence="7 10" id="KW-0573">Peptidoglycan synthesis</keyword>
<dbReference type="HAMAP" id="MF_02019">
    <property type="entry name" value="MurF"/>
    <property type="match status" value="1"/>
</dbReference>
<dbReference type="InterPro" id="IPR051046">
    <property type="entry name" value="MurCDEF_CellWall_CoF430Synth"/>
</dbReference>
<dbReference type="GO" id="GO:0009252">
    <property type="term" value="P:peptidoglycan biosynthetic process"/>
    <property type="evidence" value="ECO:0007669"/>
    <property type="project" value="UniProtKB-UniRule"/>
</dbReference>
<name>A0A267HRS0_9ENTE</name>
<dbReference type="Gene3D" id="3.40.1190.10">
    <property type="entry name" value="Mur-like, catalytic domain"/>
    <property type="match status" value="1"/>
</dbReference>
<evidence type="ECO:0000256" key="4">
    <source>
        <dbReference type="ARBA" id="ARBA00022741"/>
    </source>
</evidence>
<dbReference type="InterPro" id="IPR004101">
    <property type="entry name" value="Mur_ligase_C"/>
</dbReference>
<keyword evidence="3 10" id="KW-0132">Cell division</keyword>
<dbReference type="InterPro" id="IPR035911">
    <property type="entry name" value="MurE/MurF_N"/>
</dbReference>
<dbReference type="SUPFAM" id="SSF63418">
    <property type="entry name" value="MurE/MurF N-terminal domain"/>
    <property type="match status" value="1"/>
</dbReference>
<dbReference type="PANTHER" id="PTHR43024:SF1">
    <property type="entry name" value="UDP-N-ACETYLMURAMOYL-TRIPEPTIDE--D-ALANYL-D-ALANINE LIGASE"/>
    <property type="match status" value="1"/>
</dbReference>
<proteinExistence type="inferred from homology"/>
<dbReference type="GO" id="GO:0005737">
    <property type="term" value="C:cytoplasm"/>
    <property type="evidence" value="ECO:0007669"/>
    <property type="project" value="UniProtKB-SubCell"/>
</dbReference>
<dbReference type="InterPro" id="IPR036565">
    <property type="entry name" value="Mur-like_cat_sf"/>
</dbReference>
<dbReference type="InterPro" id="IPR013221">
    <property type="entry name" value="Mur_ligase_cen"/>
</dbReference>
<comment type="function">
    <text evidence="10 11">Involved in cell wall formation. Catalyzes the final step in the synthesis of UDP-N-acetylmuramoyl-pentapeptide, the precursor of murein.</text>
</comment>
<evidence type="ECO:0000259" key="13">
    <source>
        <dbReference type="Pfam" id="PF02875"/>
    </source>
</evidence>
<dbReference type="SUPFAM" id="SSF53244">
    <property type="entry name" value="MurD-like peptide ligases, peptide-binding domain"/>
    <property type="match status" value="1"/>
</dbReference>
<comment type="pathway">
    <text evidence="10 11">Cell wall biogenesis; peptidoglycan biosynthesis.</text>
</comment>
<dbReference type="GO" id="GO:0071555">
    <property type="term" value="P:cell wall organization"/>
    <property type="evidence" value="ECO:0007669"/>
    <property type="project" value="UniProtKB-KW"/>
</dbReference>
<dbReference type="GO" id="GO:0051301">
    <property type="term" value="P:cell division"/>
    <property type="evidence" value="ECO:0007669"/>
    <property type="project" value="UniProtKB-KW"/>
</dbReference>
<comment type="caution">
    <text evidence="15">The sequence shown here is derived from an EMBL/GenBank/DDBJ whole genome shotgun (WGS) entry which is preliminary data.</text>
</comment>
<reference evidence="15 16" key="1">
    <citation type="submission" date="2015-08" db="EMBL/GenBank/DDBJ databases">
        <title>Enterococcus genome sequence.</title>
        <authorList>
            <person name="Acedo J.Z."/>
            <person name="Vederas J.C."/>
        </authorList>
    </citation>
    <scope>NUCLEOTIDE SEQUENCE [LARGE SCALE GENOMIC DNA]</scope>
    <source>
        <strain evidence="15 16">49</strain>
    </source>
</reference>
<feature type="domain" description="Mur ligase central" evidence="14">
    <location>
        <begin position="106"/>
        <end position="286"/>
    </location>
</feature>
<keyword evidence="6 10" id="KW-0133">Cell shape</keyword>
<evidence type="ECO:0000313" key="16">
    <source>
        <dbReference type="Proteomes" id="UP000216797"/>
    </source>
</evidence>
<organism evidence="15 16">
    <name type="scientific">Enterococcus canintestini</name>
    <dbReference type="NCBI Taxonomy" id="317010"/>
    <lineage>
        <taxon>Bacteria</taxon>
        <taxon>Bacillati</taxon>
        <taxon>Bacillota</taxon>
        <taxon>Bacilli</taxon>
        <taxon>Lactobacillales</taxon>
        <taxon>Enterococcaceae</taxon>
        <taxon>Enterococcus</taxon>
    </lineage>
</organism>
<keyword evidence="2 10" id="KW-0436">Ligase</keyword>
<dbReference type="GO" id="GO:0008766">
    <property type="term" value="F:UDP-N-acetylmuramoylalanyl-D-glutamyl-2,6-diaminopimelate-D-alanyl-D-alanine ligase activity"/>
    <property type="evidence" value="ECO:0007669"/>
    <property type="project" value="RHEA"/>
</dbReference>
<dbReference type="GO" id="GO:0047480">
    <property type="term" value="F:UDP-N-acetylmuramoyl-tripeptide-D-alanyl-D-alanine ligase activity"/>
    <property type="evidence" value="ECO:0007669"/>
    <property type="project" value="UniProtKB-UniRule"/>
</dbReference>
<evidence type="ECO:0000313" key="15">
    <source>
        <dbReference type="EMBL" id="PAB01026.1"/>
    </source>
</evidence>
<dbReference type="InterPro" id="IPR000713">
    <property type="entry name" value="Mur_ligase_N"/>
</dbReference>
<keyword evidence="9 10" id="KW-0961">Cell wall biogenesis/degradation</keyword>
<dbReference type="Pfam" id="PF08245">
    <property type="entry name" value="Mur_ligase_M"/>
    <property type="match status" value="1"/>
</dbReference>
<dbReference type="UniPathway" id="UPA00219"/>
<comment type="similarity">
    <text evidence="10">Belongs to the MurCDEF family. MurF subfamily.</text>
</comment>
<dbReference type="Proteomes" id="UP000216797">
    <property type="component" value="Unassembled WGS sequence"/>
</dbReference>
<dbReference type="AlphaFoldDB" id="A0A267HRS0"/>
<sequence>MNLTIKEIAALFEQAEIRDESLISSVEFDSRKITSGGLFVPLAGERDGHDFVAAAKENGAVATFWSRDLKDAPSDMVVILVADVLAALQTLAQYYLQKVNPKVAAITGSNGKTTTKDMTAAVMATQFNTYKTQGNYNNNIGMPYTILHMPADCEVLVLEMGMDHAGELTELSLLAQPDAAAITIIGEAHIENLGSRAGIAKAKMEITAGLKRDGLLVIPADEPLLTPLIADLPQEITTFGLDRGDLTATITKEDKAKTTFMIQKTEYTIPVIGGYNVKNALIAYALGKYFGVSLANIKQGLAEFQLTKNRTEWLTAKNGAQILSDVYNANPTAMGLVLDTVANLKTDGRKLAVLADMLELGPDSKKMHAKMAHHIDDRFSVIFLYGSEMKSLFNALTQMDSHLMVYHFDKENKAELLKMVQAELRPTDTIVLKGSNGMGLTEVVAALI</sequence>
<evidence type="ECO:0000256" key="3">
    <source>
        <dbReference type="ARBA" id="ARBA00022618"/>
    </source>
</evidence>
<evidence type="ECO:0000256" key="7">
    <source>
        <dbReference type="ARBA" id="ARBA00022984"/>
    </source>
</evidence>
<evidence type="ECO:0000256" key="1">
    <source>
        <dbReference type="ARBA" id="ARBA00022490"/>
    </source>
</evidence>